<dbReference type="Pfam" id="PF00534">
    <property type="entry name" value="Glycos_transf_1"/>
    <property type="match status" value="1"/>
</dbReference>
<feature type="domain" description="Glycosyltransferase subfamily 4-like N-terminal" evidence="3">
    <location>
        <begin position="17"/>
        <end position="176"/>
    </location>
</feature>
<gene>
    <name evidence="4" type="ordered locus">BATR1942_10770</name>
</gene>
<dbReference type="PANTHER" id="PTHR45947:SF3">
    <property type="entry name" value="SULFOQUINOVOSYL TRANSFERASE SQD2"/>
    <property type="match status" value="1"/>
</dbReference>
<dbReference type="EMBL" id="CP002207">
    <property type="protein sequence ID" value="ADP33085.1"/>
    <property type="molecule type" value="Genomic_DNA"/>
</dbReference>
<dbReference type="Gene3D" id="3.40.50.2000">
    <property type="entry name" value="Glycogen Phosphorylase B"/>
    <property type="match status" value="2"/>
</dbReference>
<dbReference type="Pfam" id="PF13439">
    <property type="entry name" value="Glyco_transf_4"/>
    <property type="match status" value="1"/>
</dbReference>
<dbReference type="InterPro" id="IPR001296">
    <property type="entry name" value="Glyco_trans_1"/>
</dbReference>
<evidence type="ECO:0000313" key="4">
    <source>
        <dbReference type="EMBL" id="ADP33085.1"/>
    </source>
</evidence>
<name>A0ABM5LZ06_BACA1</name>
<dbReference type="Proteomes" id="UP000006867">
    <property type="component" value="Chromosome"/>
</dbReference>
<accession>A0ABM5LZ06</accession>
<evidence type="ECO:0000259" key="2">
    <source>
        <dbReference type="Pfam" id="PF00534"/>
    </source>
</evidence>
<comment type="similarity">
    <text evidence="1">Belongs to the glycosyltransferase group 1 family. Glycosyltransferase 4 subfamily.</text>
</comment>
<organism evidence="4 5">
    <name type="scientific">Bacillus atrophaeus (strain 1942)</name>
    <dbReference type="NCBI Taxonomy" id="720555"/>
    <lineage>
        <taxon>Bacteria</taxon>
        <taxon>Bacillati</taxon>
        <taxon>Bacillota</taxon>
        <taxon>Bacilli</taxon>
        <taxon>Bacillales</taxon>
        <taxon>Bacillaceae</taxon>
        <taxon>Bacillus</taxon>
    </lineage>
</organism>
<dbReference type="InterPro" id="IPR028098">
    <property type="entry name" value="Glyco_trans_4-like_N"/>
</dbReference>
<dbReference type="SUPFAM" id="SSF53756">
    <property type="entry name" value="UDP-Glycosyltransferase/glycogen phosphorylase"/>
    <property type="match status" value="1"/>
</dbReference>
<evidence type="ECO:0000256" key="1">
    <source>
        <dbReference type="ARBA" id="ARBA00009481"/>
    </source>
</evidence>
<dbReference type="CDD" id="cd03801">
    <property type="entry name" value="GT4_PimA-like"/>
    <property type="match status" value="1"/>
</dbReference>
<reference evidence="4 5" key="1">
    <citation type="journal article" date="2011" name="Front. Microbiol.">
        <title>Genomic signatures of strain selection and enhancement in Bacillus atrophaeus var. globigii, a historical biowarfare simulant.</title>
        <authorList>
            <person name="Gibbons H.S."/>
            <person name="Broomall S.M."/>
            <person name="McNew L.A."/>
            <person name="Daligault H."/>
            <person name="Chapman C."/>
            <person name="Bruce D."/>
            <person name="Karavis M."/>
            <person name="Krepps M."/>
            <person name="McGregor P.A."/>
            <person name="Hong C."/>
            <person name="Park K.H."/>
            <person name="Akmal A."/>
            <person name="Feldman A."/>
            <person name="Lin J.S."/>
            <person name="Chang W.E."/>
            <person name="Higgs B.W."/>
            <person name="Demirev P."/>
            <person name="Lindquist J."/>
            <person name="Liem A."/>
            <person name="Fochler E."/>
            <person name="Read T.D."/>
            <person name="Tapia R."/>
            <person name="Johnson S."/>
            <person name="Bishop-Lilly K.A."/>
            <person name="Detter C."/>
            <person name="Han C."/>
            <person name="Sozhamannan S."/>
            <person name="Rosenzweig C.N."/>
            <person name="Skowronski E.W."/>
        </authorList>
    </citation>
    <scope>NUCLEOTIDE SEQUENCE [LARGE SCALE GENOMIC DNA]</scope>
    <source>
        <strain evidence="4 5">1942</strain>
    </source>
</reference>
<dbReference type="RefSeq" id="WP_003325407.1">
    <property type="nucleotide sequence ID" value="NC_014639.1"/>
</dbReference>
<protein>
    <submittedName>
        <fullName evidence="4">Glycosyltransferase</fullName>
    </submittedName>
</protein>
<evidence type="ECO:0000259" key="3">
    <source>
        <dbReference type="Pfam" id="PF13439"/>
    </source>
</evidence>
<sequence length="375" mass="42335">MKILILSSENPSHPKSGLGVHLSRLIPLIEPHAELYVCAPDGCHTSPIHIHLPVSTNFLSYADFESAMADVNAQMIKHVMDGKWRYDLIHAHDDITAPAARYLKNKLNIPLLTTIHGLESSRKQVVQQTPHPYRQLTECILIEASDRIIVLSTFMKSFLERAYGAGKKAIVIPSPITQEHISSSRVKMINKPYLFSFGRFVPEKGFHHLIQVFSLLKKRHPELKLVLAGEGPSLASYTKQAETLGLKQSVVFLPFLSQAEKQGWLSRCELAVFPSLYEPFGLAAQESMERGVPTVVSQKGGWLDYAHHNKTAFVADFTRETEAAETINGLLIDRKRLSRVKEKGREHIVRQHHPANIKRAYLTLYEQMLNKSAFH</sequence>
<dbReference type="InterPro" id="IPR050194">
    <property type="entry name" value="Glycosyltransferase_grp1"/>
</dbReference>
<feature type="domain" description="Glycosyl transferase family 1" evidence="2">
    <location>
        <begin position="190"/>
        <end position="346"/>
    </location>
</feature>
<proteinExistence type="inferred from homology"/>
<dbReference type="PANTHER" id="PTHR45947">
    <property type="entry name" value="SULFOQUINOVOSYL TRANSFERASE SQD2"/>
    <property type="match status" value="1"/>
</dbReference>
<keyword evidence="5" id="KW-1185">Reference proteome</keyword>
<evidence type="ECO:0000313" key="5">
    <source>
        <dbReference type="Proteomes" id="UP000006867"/>
    </source>
</evidence>